<dbReference type="PANTHER" id="PTHR13789">
    <property type="entry name" value="MONOOXYGENASE"/>
    <property type="match status" value="1"/>
</dbReference>
<evidence type="ECO:0000313" key="8">
    <source>
        <dbReference type="EMBL" id="KAF1951238.1"/>
    </source>
</evidence>
<protein>
    <submittedName>
        <fullName evidence="8">FAD/NAD(P)-binding domain-containing protein</fullName>
    </submittedName>
</protein>
<feature type="domain" description="FAD-dependent oxidoreductase 2 FAD-binding" evidence="6">
    <location>
        <begin position="20"/>
        <end position="46"/>
    </location>
</feature>
<accession>A0A6A5TFW4</accession>
<evidence type="ECO:0000256" key="4">
    <source>
        <dbReference type="ARBA" id="ARBA00023002"/>
    </source>
</evidence>
<dbReference type="InterPro" id="IPR036188">
    <property type="entry name" value="FAD/NAD-bd_sf"/>
</dbReference>
<keyword evidence="3" id="KW-0274">FAD</keyword>
<dbReference type="SUPFAM" id="SSF51905">
    <property type="entry name" value="FAD/NAD(P)-binding domain"/>
    <property type="match status" value="1"/>
</dbReference>
<dbReference type="Proteomes" id="UP000800035">
    <property type="component" value="Unassembled WGS sequence"/>
</dbReference>
<evidence type="ECO:0000256" key="3">
    <source>
        <dbReference type="ARBA" id="ARBA00022827"/>
    </source>
</evidence>
<evidence type="ECO:0000313" key="9">
    <source>
        <dbReference type="Proteomes" id="UP000800035"/>
    </source>
</evidence>
<dbReference type="InterPro" id="IPR002938">
    <property type="entry name" value="FAD-bd"/>
</dbReference>
<organism evidence="8 9">
    <name type="scientific">Byssothecium circinans</name>
    <dbReference type="NCBI Taxonomy" id="147558"/>
    <lineage>
        <taxon>Eukaryota</taxon>
        <taxon>Fungi</taxon>
        <taxon>Dikarya</taxon>
        <taxon>Ascomycota</taxon>
        <taxon>Pezizomycotina</taxon>
        <taxon>Dothideomycetes</taxon>
        <taxon>Pleosporomycetidae</taxon>
        <taxon>Pleosporales</taxon>
        <taxon>Massarineae</taxon>
        <taxon>Massarinaceae</taxon>
        <taxon>Byssothecium</taxon>
    </lineage>
</organism>
<keyword evidence="2" id="KW-0285">Flavoprotein</keyword>
<comment type="similarity">
    <text evidence="1">Belongs to the paxM FAD-dependent monooxygenase family.</text>
</comment>
<dbReference type="PRINTS" id="PR00420">
    <property type="entry name" value="RNGMNOXGNASE"/>
</dbReference>
<keyword evidence="4" id="KW-0560">Oxidoreductase</keyword>
<gene>
    <name evidence="8" type="ORF">CC80DRAFT_425175</name>
</gene>
<evidence type="ECO:0000256" key="2">
    <source>
        <dbReference type="ARBA" id="ARBA00022630"/>
    </source>
</evidence>
<dbReference type="Gene3D" id="3.50.50.60">
    <property type="entry name" value="FAD/NAD(P)-binding domain"/>
    <property type="match status" value="1"/>
</dbReference>
<evidence type="ECO:0000259" key="6">
    <source>
        <dbReference type="Pfam" id="PF00890"/>
    </source>
</evidence>
<reference evidence="8" key="1">
    <citation type="journal article" date="2020" name="Stud. Mycol.">
        <title>101 Dothideomycetes genomes: a test case for predicting lifestyles and emergence of pathogens.</title>
        <authorList>
            <person name="Haridas S."/>
            <person name="Albert R."/>
            <person name="Binder M."/>
            <person name="Bloem J."/>
            <person name="Labutti K."/>
            <person name="Salamov A."/>
            <person name="Andreopoulos B."/>
            <person name="Baker S."/>
            <person name="Barry K."/>
            <person name="Bills G."/>
            <person name="Bluhm B."/>
            <person name="Cannon C."/>
            <person name="Castanera R."/>
            <person name="Culley D."/>
            <person name="Daum C."/>
            <person name="Ezra D."/>
            <person name="Gonzalez J."/>
            <person name="Henrissat B."/>
            <person name="Kuo A."/>
            <person name="Liang C."/>
            <person name="Lipzen A."/>
            <person name="Lutzoni F."/>
            <person name="Magnuson J."/>
            <person name="Mondo S."/>
            <person name="Nolan M."/>
            <person name="Ohm R."/>
            <person name="Pangilinan J."/>
            <person name="Park H.-J."/>
            <person name="Ramirez L."/>
            <person name="Alfaro M."/>
            <person name="Sun H."/>
            <person name="Tritt A."/>
            <person name="Yoshinaga Y."/>
            <person name="Zwiers L.-H."/>
            <person name="Turgeon B."/>
            <person name="Goodwin S."/>
            <person name="Spatafora J."/>
            <person name="Crous P."/>
            <person name="Grigoriev I."/>
        </authorList>
    </citation>
    <scope>NUCLEOTIDE SEQUENCE</scope>
    <source>
        <strain evidence="8">CBS 675.92</strain>
    </source>
</reference>
<dbReference type="GO" id="GO:0004497">
    <property type="term" value="F:monooxygenase activity"/>
    <property type="evidence" value="ECO:0007669"/>
    <property type="project" value="UniProtKB-KW"/>
</dbReference>
<dbReference type="InterPro" id="IPR050493">
    <property type="entry name" value="FAD-dep_Monooxygenase_BioMet"/>
</dbReference>
<sequence>MAETNSAQTNGAKPKTGIKVIIVGAGFGGLTAAIECIRQGHTPVIYESFPSLKILGDIISFGPNAGRIFYRWSNGAIAAKMRALSIDLEHYGFNIHKWDTGEIVINQKTPPRDETRPNFNGHRGELHEIVFNYAKEVGVEIHLGQRVDNYWEDENSAGILLKDGTKVEGDVVVGSDGVRSKARTLVLGYEDKPKSSGYAVWRAWFSNKDMIADPETAQFCANGDTFNGWIGPDVHFLFSTLKGGSDCCWVLTHKDEHDIDESWSFPGKLSEVKALLEPWDPMCTKIISKTPEEKLVDWKLVYRDPLPNWVSGYGSAPGHGRICLLGDAAHPFLPTSAQGATQALEDGVTLAVVLRKAGKQNIKAALRAYQDIRYDRVRKVQKTGEATRDMWHKTDWEKVKTNPESIQLPREDWIFAHDAEEHAEKVGDELIAKAGQPVEVTA</sequence>
<dbReference type="Pfam" id="PF00890">
    <property type="entry name" value="FAD_binding_2"/>
    <property type="match status" value="1"/>
</dbReference>
<keyword evidence="5" id="KW-0503">Monooxygenase</keyword>
<dbReference type="AlphaFoldDB" id="A0A6A5TFW4"/>
<evidence type="ECO:0000259" key="7">
    <source>
        <dbReference type="Pfam" id="PF01494"/>
    </source>
</evidence>
<dbReference type="FunFam" id="3.50.50.60:FF:000331">
    <property type="entry name" value="FAD/NAD(P)-binding domain-containing protein"/>
    <property type="match status" value="1"/>
</dbReference>
<dbReference type="SUPFAM" id="SSF54373">
    <property type="entry name" value="FAD-linked reductases, C-terminal domain"/>
    <property type="match status" value="1"/>
</dbReference>
<dbReference type="Pfam" id="PF01494">
    <property type="entry name" value="FAD_binding_3"/>
    <property type="match status" value="1"/>
</dbReference>
<dbReference type="OrthoDB" id="9993796at2759"/>
<evidence type="ECO:0000256" key="1">
    <source>
        <dbReference type="ARBA" id="ARBA00007992"/>
    </source>
</evidence>
<dbReference type="EMBL" id="ML977019">
    <property type="protein sequence ID" value="KAF1951238.1"/>
    <property type="molecule type" value="Genomic_DNA"/>
</dbReference>
<dbReference type="InterPro" id="IPR003953">
    <property type="entry name" value="FAD-dep_OxRdtase_2_FAD-bd"/>
</dbReference>
<keyword evidence="9" id="KW-1185">Reference proteome</keyword>
<proteinExistence type="inferred from homology"/>
<dbReference type="GO" id="GO:0071949">
    <property type="term" value="F:FAD binding"/>
    <property type="evidence" value="ECO:0007669"/>
    <property type="project" value="InterPro"/>
</dbReference>
<dbReference type="PANTHER" id="PTHR13789:SF187">
    <property type="entry name" value="MONOOXYGENASE"/>
    <property type="match status" value="1"/>
</dbReference>
<feature type="domain" description="FAD-binding" evidence="7">
    <location>
        <begin position="125"/>
        <end position="380"/>
    </location>
</feature>
<name>A0A6A5TFW4_9PLEO</name>
<evidence type="ECO:0000256" key="5">
    <source>
        <dbReference type="ARBA" id="ARBA00023033"/>
    </source>
</evidence>